<feature type="transmembrane region" description="Helical" evidence="7">
    <location>
        <begin position="570"/>
        <end position="594"/>
    </location>
</feature>
<dbReference type="OrthoDB" id="5314453at2"/>
<feature type="region of interest" description="Disordered" evidence="6">
    <location>
        <begin position="155"/>
        <end position="179"/>
    </location>
</feature>
<proteinExistence type="predicted"/>
<sequence>MIQSAMHDPQTPSETPTRLLEALLEAMREIRTHYDASAQAVGLTLSRARVVSELARREGATQAELACALGIEAPALKRQIDALEATGFIERRALDGDARKRALHLTAKARSSRITCFLERVRADLMEGIPPEDQQAAQRTLERISAQRDEADLRMTENADQTPPAAAPSEAPKTPPPAPGLPLARALPYVLASVMLGLTQGLGQGFISANMPQIAGDLGITTAQASWLMAAYMIPRASLTILLIKLRTQYGLRRFAEIGIVAYVLVALASVWVDDLRSAVVLQFLSGVAAAPLSTLAFLYILEPLAQQWKLRLGLPVALVLLTSGASLARIVSPLLIGDGGLTGIHLTTLGLSMICLMLVYLLPLTATPHAKVIQRTDLLSFGLIAFGLGGLVTGFILGPIHWWTDLGWLGLLLAASLAALTAAVVIELHREAPLIDIRWLLSPAMLHLAFTLFLFRLLLSEQSSGAPGMFQALGLANAQLTGLFTVICLATLFGALACIAWMTPGREPAYHAVALALIALGAFMDSGSTLQTRPEQMMVSQALIAFASMLFMAPAMMKGLIAALSKGPNYLLSFVIVFLVTQSAGGILGSGLFRTVINARQAFHLQVLREDLTSADPITTRTIAANMQQLAPQISDSAQLKAQAVAQLASTASQQATVMAYNDAYFLTGLVALLSLCALGLHLFRDWLAARIGRPEPLPQTS</sequence>
<feature type="transmembrane region" description="Helical" evidence="7">
    <location>
        <begin position="441"/>
        <end position="460"/>
    </location>
</feature>
<dbReference type="SMART" id="SM00347">
    <property type="entry name" value="HTH_MARR"/>
    <property type="match status" value="1"/>
</dbReference>
<dbReference type="SUPFAM" id="SSF103473">
    <property type="entry name" value="MFS general substrate transporter"/>
    <property type="match status" value="1"/>
</dbReference>
<comment type="subcellular location">
    <subcellularLocation>
        <location evidence="1">Membrane</location>
        <topology evidence="1">Multi-pass membrane protein</topology>
    </subcellularLocation>
</comment>
<feature type="transmembrane region" description="Helical" evidence="7">
    <location>
        <begin position="539"/>
        <end position="558"/>
    </location>
</feature>
<dbReference type="PANTHER" id="PTHR42718:SF9">
    <property type="entry name" value="MAJOR FACILITATOR SUPERFAMILY MULTIDRUG TRANSPORTER MFSC"/>
    <property type="match status" value="1"/>
</dbReference>
<evidence type="ECO:0000313" key="9">
    <source>
        <dbReference type="EMBL" id="PBD18143.1"/>
    </source>
</evidence>
<evidence type="ECO:0000256" key="5">
    <source>
        <dbReference type="ARBA" id="ARBA00023136"/>
    </source>
</evidence>
<feature type="transmembrane region" description="Helical" evidence="7">
    <location>
        <begin position="313"/>
        <end position="332"/>
    </location>
</feature>
<feature type="transmembrane region" description="Helical" evidence="7">
    <location>
        <begin position="407"/>
        <end position="429"/>
    </location>
</feature>
<dbReference type="Gene3D" id="1.10.10.10">
    <property type="entry name" value="Winged helix-like DNA-binding domain superfamily/Winged helix DNA-binding domain"/>
    <property type="match status" value="1"/>
</dbReference>
<feature type="domain" description="HTH marR-type" evidence="8">
    <location>
        <begin position="16"/>
        <end position="146"/>
    </location>
</feature>
<name>A0A2A3JSL6_9RHOB</name>
<evidence type="ECO:0000256" key="7">
    <source>
        <dbReference type="SAM" id="Phobius"/>
    </source>
</evidence>
<evidence type="ECO:0000256" key="3">
    <source>
        <dbReference type="ARBA" id="ARBA00022692"/>
    </source>
</evidence>
<dbReference type="InterPro" id="IPR036259">
    <property type="entry name" value="MFS_trans_sf"/>
</dbReference>
<evidence type="ECO:0000256" key="1">
    <source>
        <dbReference type="ARBA" id="ARBA00004141"/>
    </source>
</evidence>
<evidence type="ECO:0000256" key="2">
    <source>
        <dbReference type="ARBA" id="ARBA00022448"/>
    </source>
</evidence>
<keyword evidence="5 7" id="KW-0472">Membrane</keyword>
<dbReference type="InterPro" id="IPR036388">
    <property type="entry name" value="WH-like_DNA-bd_sf"/>
</dbReference>
<evidence type="ECO:0000256" key="6">
    <source>
        <dbReference type="SAM" id="MobiDB-lite"/>
    </source>
</evidence>
<dbReference type="EMBL" id="NTHN01000273">
    <property type="protein sequence ID" value="PBD18143.1"/>
    <property type="molecule type" value="Genomic_DNA"/>
</dbReference>
<comment type="caution">
    <text evidence="9">The sequence shown here is derived from an EMBL/GenBank/DDBJ whole genome shotgun (WGS) entry which is preliminary data.</text>
</comment>
<organism evidence="9">
    <name type="scientific">Alloyangia mangrovi</name>
    <dbReference type="NCBI Taxonomy" id="1779329"/>
    <lineage>
        <taxon>Bacteria</taxon>
        <taxon>Pseudomonadati</taxon>
        <taxon>Pseudomonadota</taxon>
        <taxon>Alphaproteobacteria</taxon>
        <taxon>Rhodobacterales</taxon>
        <taxon>Roseobacteraceae</taxon>
        <taxon>Alloyangia</taxon>
    </lineage>
</organism>
<keyword evidence="4 7" id="KW-1133">Transmembrane helix</keyword>
<evidence type="ECO:0000259" key="8">
    <source>
        <dbReference type="PROSITE" id="PS50995"/>
    </source>
</evidence>
<feature type="transmembrane region" description="Helical" evidence="7">
    <location>
        <begin position="480"/>
        <end position="503"/>
    </location>
</feature>
<feature type="transmembrane region" description="Helical" evidence="7">
    <location>
        <begin position="510"/>
        <end position="527"/>
    </location>
</feature>
<dbReference type="Gene3D" id="1.20.1250.20">
    <property type="entry name" value="MFS general substrate transporter like domains"/>
    <property type="match status" value="1"/>
</dbReference>
<reference evidence="9" key="1">
    <citation type="submission" date="2017-09" db="EMBL/GenBank/DDBJ databases">
        <title>Yangia sp. SAOS 153D whole genome sequencing.</title>
        <authorList>
            <person name="Verma A."/>
            <person name="Krishnamurthi S."/>
        </authorList>
    </citation>
    <scope>NUCLEOTIDE SEQUENCE [LARGE SCALE GENOMIC DNA]</scope>
    <source>
        <strain evidence="9">SAOS 153D</strain>
    </source>
</reference>
<accession>A0A2A3JSL6</accession>
<keyword evidence="3 7" id="KW-0812">Transmembrane</keyword>
<evidence type="ECO:0000256" key="4">
    <source>
        <dbReference type="ARBA" id="ARBA00022989"/>
    </source>
</evidence>
<protein>
    <submittedName>
        <fullName evidence="9">MFS transporter</fullName>
    </submittedName>
</protein>
<gene>
    <name evidence="9" type="ORF">CLG85_16280</name>
</gene>
<feature type="transmembrane region" description="Helical" evidence="7">
    <location>
        <begin position="344"/>
        <end position="367"/>
    </location>
</feature>
<dbReference type="PANTHER" id="PTHR42718">
    <property type="entry name" value="MAJOR FACILITATOR SUPERFAMILY MULTIDRUG TRANSPORTER MFSC"/>
    <property type="match status" value="1"/>
</dbReference>
<dbReference type="InterPro" id="IPR000835">
    <property type="entry name" value="HTH_MarR-typ"/>
</dbReference>
<dbReference type="GO" id="GO:0016020">
    <property type="term" value="C:membrane"/>
    <property type="evidence" value="ECO:0007669"/>
    <property type="project" value="UniProtKB-SubCell"/>
</dbReference>
<dbReference type="InterPro" id="IPR036390">
    <property type="entry name" value="WH_DNA-bd_sf"/>
</dbReference>
<feature type="compositionally biased region" description="Low complexity" evidence="6">
    <location>
        <begin position="163"/>
        <end position="172"/>
    </location>
</feature>
<dbReference type="SUPFAM" id="SSF46785">
    <property type="entry name" value="Winged helix' DNA-binding domain"/>
    <property type="match status" value="1"/>
</dbReference>
<dbReference type="PRINTS" id="PR00598">
    <property type="entry name" value="HTHMARR"/>
</dbReference>
<feature type="transmembrane region" description="Helical" evidence="7">
    <location>
        <begin position="379"/>
        <end position="401"/>
    </location>
</feature>
<dbReference type="AlphaFoldDB" id="A0A2A3JSL6"/>
<feature type="transmembrane region" description="Helical" evidence="7">
    <location>
        <begin position="256"/>
        <end position="273"/>
    </location>
</feature>
<keyword evidence="2" id="KW-0813">Transport</keyword>
<dbReference type="GO" id="GO:0003700">
    <property type="term" value="F:DNA-binding transcription factor activity"/>
    <property type="evidence" value="ECO:0007669"/>
    <property type="project" value="InterPro"/>
</dbReference>
<feature type="transmembrane region" description="Helical" evidence="7">
    <location>
        <begin position="665"/>
        <end position="685"/>
    </location>
</feature>
<dbReference type="PROSITE" id="PS50995">
    <property type="entry name" value="HTH_MARR_2"/>
    <property type="match status" value="1"/>
</dbReference>
<dbReference type="Pfam" id="PF01047">
    <property type="entry name" value="MarR"/>
    <property type="match status" value="1"/>
</dbReference>
<feature type="transmembrane region" description="Helical" evidence="7">
    <location>
        <begin position="279"/>
        <end position="301"/>
    </location>
</feature>